<dbReference type="AlphaFoldDB" id="A0A1S2Y9K6"/>
<accession>A0A1S2Y9K6</accession>
<dbReference type="RefSeq" id="XP_004501534.1">
    <property type="nucleotide sequence ID" value="XM_004501477.3"/>
</dbReference>
<reference evidence="7" key="1">
    <citation type="journal article" date="2013" name="Nat. Biotechnol.">
        <title>Draft genome sequence of chickpea (Cicer arietinum) provides a resource for trait improvement.</title>
        <authorList>
            <person name="Varshney R.K."/>
            <person name="Song C."/>
            <person name="Saxena R.K."/>
            <person name="Azam S."/>
            <person name="Yu S."/>
            <person name="Sharpe A.G."/>
            <person name="Cannon S."/>
            <person name="Baek J."/>
            <person name="Rosen B.D."/>
            <person name="Tar'an B."/>
            <person name="Millan T."/>
            <person name="Zhang X."/>
            <person name="Ramsay L.D."/>
            <person name="Iwata A."/>
            <person name="Wang Y."/>
            <person name="Nelson W."/>
            <person name="Farmer A.D."/>
            <person name="Gaur P.M."/>
            <person name="Soderlund C."/>
            <person name="Penmetsa R.V."/>
            <person name="Xu C."/>
            <person name="Bharti A.K."/>
            <person name="He W."/>
            <person name="Winter P."/>
            <person name="Zhao S."/>
            <person name="Hane J.K."/>
            <person name="Carrasquilla-Garcia N."/>
            <person name="Condie J.A."/>
            <person name="Upadhyaya H.D."/>
            <person name="Luo M.C."/>
            <person name="Thudi M."/>
            <person name="Gowda C.L."/>
            <person name="Singh N.P."/>
            <person name="Lichtenzveig J."/>
            <person name="Gali K.K."/>
            <person name="Rubio J."/>
            <person name="Nadarajan N."/>
            <person name="Dolezel J."/>
            <person name="Bansal K.C."/>
            <person name="Xu X."/>
            <person name="Edwards D."/>
            <person name="Zhang G."/>
            <person name="Kahl G."/>
            <person name="Gil J."/>
            <person name="Singh K.B."/>
            <person name="Datta S.K."/>
            <person name="Jackson S.A."/>
            <person name="Wang J."/>
            <person name="Cook D.R."/>
        </authorList>
    </citation>
    <scope>NUCLEOTIDE SEQUENCE [LARGE SCALE GENOMIC DNA]</scope>
    <source>
        <strain evidence="7">cv. CDC Frontier</strain>
    </source>
</reference>
<dbReference type="OrthoDB" id="260519at2759"/>
<proteinExistence type="inferred from homology"/>
<keyword evidence="5" id="KW-0472">Membrane</keyword>
<dbReference type="PANTHER" id="PTHR19359">
    <property type="entry name" value="CYTOCHROME B5"/>
    <property type="match status" value="1"/>
</dbReference>
<keyword evidence="5" id="KW-0812">Transmembrane</keyword>
<evidence type="ECO:0000259" key="6">
    <source>
        <dbReference type="PROSITE" id="PS50255"/>
    </source>
</evidence>
<dbReference type="PaxDb" id="3827-XP_004501534.1"/>
<dbReference type="PROSITE" id="PS00191">
    <property type="entry name" value="CYTOCHROME_B5_1"/>
    <property type="match status" value="1"/>
</dbReference>
<keyword evidence="2 5" id="KW-0479">Metal-binding</keyword>
<dbReference type="SMART" id="SM01117">
    <property type="entry name" value="Cyt-b5"/>
    <property type="match status" value="1"/>
</dbReference>
<dbReference type="GO" id="GO:0046872">
    <property type="term" value="F:metal ion binding"/>
    <property type="evidence" value="ECO:0007669"/>
    <property type="project" value="UniProtKB-UniRule"/>
</dbReference>
<keyword evidence="1 5" id="KW-0349">Heme</keyword>
<feature type="transmembrane region" description="Helical" evidence="5">
    <location>
        <begin position="193"/>
        <end position="211"/>
    </location>
</feature>
<dbReference type="PANTHER" id="PTHR19359:SF14">
    <property type="entry name" value="CYTOCHROME B5 A"/>
    <property type="match status" value="1"/>
</dbReference>
<sequence>MVITNFNGAGVGFGFGVGCGFGVGWGFGGMPLNFLGLGAGGGCGVGVGLGWGFGTAFGSKYRLSRITFQGMEFDSKEKSDSMELSKPSPEVAQHKSNKNCWLVINGRVLDLTKFLVDHPGGEDIIVEVAGKDATKEFDAIGHSKAAQNLVLKYQVGVLEGATVQDVDVDADKEPKNEEMSAFVIKEDTKSKTVAFLEFSVPILFACVYFGYRVLARAEPVDY</sequence>
<dbReference type="InterPro" id="IPR018506">
    <property type="entry name" value="Cyt_B5_heme-BS"/>
</dbReference>
<dbReference type="GeneID" id="101505132"/>
<dbReference type="Gene3D" id="3.10.120.10">
    <property type="entry name" value="Cytochrome b5-like heme/steroid binding domain"/>
    <property type="match status" value="1"/>
</dbReference>
<dbReference type="PROSITE" id="PS50255">
    <property type="entry name" value="CYTOCHROME_B5_2"/>
    <property type="match status" value="1"/>
</dbReference>
<feature type="transmembrane region" description="Helical" evidence="5">
    <location>
        <begin position="34"/>
        <end position="57"/>
    </location>
</feature>
<dbReference type="InterPro" id="IPR001199">
    <property type="entry name" value="Cyt_B5-like_heme/steroid-bd"/>
</dbReference>
<evidence type="ECO:0000256" key="5">
    <source>
        <dbReference type="RuleBase" id="RU362121"/>
    </source>
</evidence>
<dbReference type="STRING" id="3827.A0A1S2Y9K6"/>
<name>A0A1S2Y9K6_CICAR</name>
<organism evidence="7 8">
    <name type="scientific">Cicer arietinum</name>
    <name type="common">Chickpea</name>
    <name type="synonym">Garbanzo</name>
    <dbReference type="NCBI Taxonomy" id="3827"/>
    <lineage>
        <taxon>Eukaryota</taxon>
        <taxon>Viridiplantae</taxon>
        <taxon>Streptophyta</taxon>
        <taxon>Embryophyta</taxon>
        <taxon>Tracheophyta</taxon>
        <taxon>Spermatophyta</taxon>
        <taxon>Magnoliopsida</taxon>
        <taxon>eudicotyledons</taxon>
        <taxon>Gunneridae</taxon>
        <taxon>Pentapetalae</taxon>
        <taxon>rosids</taxon>
        <taxon>fabids</taxon>
        <taxon>Fabales</taxon>
        <taxon>Fabaceae</taxon>
        <taxon>Papilionoideae</taxon>
        <taxon>50 kb inversion clade</taxon>
        <taxon>NPAAA clade</taxon>
        <taxon>Hologalegina</taxon>
        <taxon>IRL clade</taxon>
        <taxon>Cicereae</taxon>
        <taxon>Cicer</taxon>
    </lineage>
</organism>
<evidence type="ECO:0000313" key="7">
    <source>
        <dbReference type="Proteomes" id="UP000087171"/>
    </source>
</evidence>
<dbReference type="PRINTS" id="PR00363">
    <property type="entry name" value="CYTOCHROMEB5"/>
</dbReference>
<feature type="transmembrane region" description="Helical" evidence="5">
    <location>
        <begin position="7"/>
        <end position="28"/>
    </location>
</feature>
<protein>
    <submittedName>
        <fullName evidence="8">Cytochrome b5</fullName>
    </submittedName>
</protein>
<keyword evidence="3 5" id="KW-0408">Iron</keyword>
<dbReference type="InterPro" id="IPR050668">
    <property type="entry name" value="Cytochrome_b5"/>
</dbReference>
<keyword evidence="7" id="KW-1185">Reference proteome</keyword>
<gene>
    <name evidence="8" type="primary">LOC101505132</name>
</gene>
<evidence type="ECO:0000256" key="1">
    <source>
        <dbReference type="ARBA" id="ARBA00022617"/>
    </source>
</evidence>
<dbReference type="GO" id="GO:0020037">
    <property type="term" value="F:heme binding"/>
    <property type="evidence" value="ECO:0007669"/>
    <property type="project" value="UniProtKB-UniRule"/>
</dbReference>
<comment type="similarity">
    <text evidence="4 5">Belongs to the cytochrome b5 family.</text>
</comment>
<evidence type="ECO:0000256" key="2">
    <source>
        <dbReference type="ARBA" id="ARBA00022723"/>
    </source>
</evidence>
<reference evidence="8" key="2">
    <citation type="submission" date="2025-08" db="UniProtKB">
        <authorList>
            <consortium name="RefSeq"/>
        </authorList>
    </citation>
    <scope>IDENTIFICATION</scope>
    <source>
        <tissue evidence="8">Etiolated seedlings</tissue>
    </source>
</reference>
<comment type="caution">
    <text evidence="5">Lacks conserved residue(s) required for the propagation of feature annotation.</text>
</comment>
<feature type="domain" description="Cytochrome b5 heme-binding" evidence="6">
    <location>
        <begin position="90"/>
        <end position="159"/>
    </location>
</feature>
<evidence type="ECO:0000256" key="3">
    <source>
        <dbReference type="ARBA" id="ARBA00023004"/>
    </source>
</evidence>
<dbReference type="GO" id="GO:0016020">
    <property type="term" value="C:membrane"/>
    <property type="evidence" value="ECO:0007669"/>
    <property type="project" value="TreeGrafter"/>
</dbReference>
<evidence type="ECO:0000313" key="8">
    <source>
        <dbReference type="RefSeq" id="XP_004501534.1"/>
    </source>
</evidence>
<dbReference type="Proteomes" id="UP000087171">
    <property type="component" value="Chromosome Ca5"/>
</dbReference>
<dbReference type="KEGG" id="cam:101505132"/>
<dbReference type="Pfam" id="PF00173">
    <property type="entry name" value="Cyt-b5"/>
    <property type="match status" value="1"/>
</dbReference>
<dbReference type="SUPFAM" id="SSF55856">
    <property type="entry name" value="Cytochrome b5-like heme/steroid binding domain"/>
    <property type="match status" value="1"/>
</dbReference>
<dbReference type="InterPro" id="IPR036400">
    <property type="entry name" value="Cyt_B5-like_heme/steroid_sf"/>
</dbReference>
<dbReference type="eggNOG" id="KOG0537">
    <property type="taxonomic scope" value="Eukaryota"/>
</dbReference>
<keyword evidence="5" id="KW-1133">Transmembrane helix</keyword>
<evidence type="ECO:0000256" key="4">
    <source>
        <dbReference type="ARBA" id="ARBA00038168"/>
    </source>
</evidence>